<organism evidence="16 17">
    <name type="scientific">Zostera marina</name>
    <name type="common">Eelgrass</name>
    <dbReference type="NCBI Taxonomy" id="29655"/>
    <lineage>
        <taxon>Eukaryota</taxon>
        <taxon>Viridiplantae</taxon>
        <taxon>Streptophyta</taxon>
        <taxon>Embryophyta</taxon>
        <taxon>Tracheophyta</taxon>
        <taxon>Spermatophyta</taxon>
        <taxon>Magnoliopsida</taxon>
        <taxon>Liliopsida</taxon>
        <taxon>Zosteraceae</taxon>
        <taxon>Zostera</taxon>
    </lineage>
</organism>
<comment type="catalytic activity">
    <reaction evidence="11">
        <text>L-seryl-[protein] + ATP = O-phospho-L-seryl-[protein] + ADP + H(+)</text>
        <dbReference type="Rhea" id="RHEA:17989"/>
        <dbReference type="Rhea" id="RHEA-COMP:9863"/>
        <dbReference type="Rhea" id="RHEA-COMP:11604"/>
        <dbReference type="ChEBI" id="CHEBI:15378"/>
        <dbReference type="ChEBI" id="CHEBI:29999"/>
        <dbReference type="ChEBI" id="CHEBI:30616"/>
        <dbReference type="ChEBI" id="CHEBI:83421"/>
        <dbReference type="ChEBI" id="CHEBI:456216"/>
        <dbReference type="EC" id="2.7.11.1"/>
    </reaction>
</comment>
<evidence type="ECO:0000256" key="4">
    <source>
        <dbReference type="ARBA" id="ARBA00022527"/>
    </source>
</evidence>
<evidence type="ECO:0000256" key="3">
    <source>
        <dbReference type="ARBA" id="ARBA00012513"/>
    </source>
</evidence>
<evidence type="ECO:0000256" key="11">
    <source>
        <dbReference type="ARBA" id="ARBA00048679"/>
    </source>
</evidence>
<feature type="domain" description="NAF" evidence="15">
    <location>
        <begin position="303"/>
        <end position="327"/>
    </location>
</feature>
<dbReference type="InterPro" id="IPR000719">
    <property type="entry name" value="Prot_kinase_dom"/>
</dbReference>
<comment type="catalytic activity">
    <reaction evidence="10">
        <text>L-threonyl-[protein] + ATP = O-phospho-L-threonyl-[protein] + ADP + H(+)</text>
        <dbReference type="Rhea" id="RHEA:46608"/>
        <dbReference type="Rhea" id="RHEA-COMP:11060"/>
        <dbReference type="Rhea" id="RHEA-COMP:11605"/>
        <dbReference type="ChEBI" id="CHEBI:15378"/>
        <dbReference type="ChEBI" id="CHEBI:30013"/>
        <dbReference type="ChEBI" id="CHEBI:30616"/>
        <dbReference type="ChEBI" id="CHEBI:61977"/>
        <dbReference type="ChEBI" id="CHEBI:456216"/>
        <dbReference type="EC" id="2.7.11.1"/>
    </reaction>
</comment>
<comment type="cofactor">
    <cofactor evidence="1">
        <name>Mn(2+)</name>
        <dbReference type="ChEBI" id="CHEBI:29035"/>
    </cofactor>
</comment>
<evidence type="ECO:0000259" key="14">
    <source>
        <dbReference type="PROSITE" id="PS50011"/>
    </source>
</evidence>
<accession>A0A0K9P529</accession>
<dbReference type="InterPro" id="IPR018451">
    <property type="entry name" value="NAF/FISL_domain"/>
</dbReference>
<evidence type="ECO:0000256" key="8">
    <source>
        <dbReference type="ARBA" id="ARBA00022840"/>
    </source>
</evidence>
<evidence type="ECO:0000256" key="9">
    <source>
        <dbReference type="ARBA" id="ARBA00023211"/>
    </source>
</evidence>
<dbReference type="FunFam" id="1.10.510.10:FF:000279">
    <property type="entry name" value="Non-specific serine/threonine protein kinase"/>
    <property type="match status" value="1"/>
</dbReference>
<keyword evidence="7 16" id="KW-0418">Kinase</keyword>
<evidence type="ECO:0000256" key="2">
    <source>
        <dbReference type="ARBA" id="ARBA00006234"/>
    </source>
</evidence>
<reference evidence="17" key="1">
    <citation type="journal article" date="2016" name="Nature">
        <title>The genome of the seagrass Zostera marina reveals angiosperm adaptation to the sea.</title>
        <authorList>
            <person name="Olsen J.L."/>
            <person name="Rouze P."/>
            <person name="Verhelst B."/>
            <person name="Lin Y.-C."/>
            <person name="Bayer T."/>
            <person name="Collen J."/>
            <person name="Dattolo E."/>
            <person name="De Paoli E."/>
            <person name="Dittami S."/>
            <person name="Maumus F."/>
            <person name="Michel G."/>
            <person name="Kersting A."/>
            <person name="Lauritano C."/>
            <person name="Lohaus R."/>
            <person name="Toepel M."/>
            <person name="Tonon T."/>
            <person name="Vanneste K."/>
            <person name="Amirebrahimi M."/>
            <person name="Brakel J."/>
            <person name="Bostroem C."/>
            <person name="Chovatia M."/>
            <person name="Grimwood J."/>
            <person name="Jenkins J.W."/>
            <person name="Jueterbock A."/>
            <person name="Mraz A."/>
            <person name="Stam W.T."/>
            <person name="Tice H."/>
            <person name="Bornberg-Bauer E."/>
            <person name="Green P.J."/>
            <person name="Pearson G.A."/>
            <person name="Procaccini G."/>
            <person name="Duarte C.M."/>
            <person name="Schmutz J."/>
            <person name="Reusch T.B.H."/>
            <person name="Van de Peer Y."/>
        </authorList>
    </citation>
    <scope>NUCLEOTIDE SEQUENCE [LARGE SCALE GENOMIC DNA]</scope>
    <source>
        <strain evidence="17">cv. Finnish</strain>
    </source>
</reference>
<comment type="similarity">
    <text evidence="2">Belongs to the protein kinase superfamily. CAMK Ser/Thr protein kinase family. SNF1 subfamily.</text>
</comment>
<name>A0A0K9P529_ZOSMR</name>
<dbReference type="Gene3D" id="3.30.200.20">
    <property type="entry name" value="Phosphorylase Kinase, domain 1"/>
    <property type="match status" value="1"/>
</dbReference>
<dbReference type="InterPro" id="IPR008271">
    <property type="entry name" value="Ser/Thr_kinase_AS"/>
</dbReference>
<dbReference type="EMBL" id="LFYR01001244">
    <property type="protein sequence ID" value="KMZ63352.1"/>
    <property type="molecule type" value="Genomic_DNA"/>
</dbReference>
<gene>
    <name evidence="16" type="ORF">ZOSMA_413G00020</name>
</gene>
<evidence type="ECO:0000313" key="16">
    <source>
        <dbReference type="EMBL" id="KMZ63352.1"/>
    </source>
</evidence>
<keyword evidence="6 12" id="KW-0547">Nucleotide-binding</keyword>
<evidence type="ECO:0000256" key="13">
    <source>
        <dbReference type="RuleBase" id="RU000304"/>
    </source>
</evidence>
<evidence type="ECO:0000256" key="7">
    <source>
        <dbReference type="ARBA" id="ARBA00022777"/>
    </source>
</evidence>
<dbReference type="PROSITE" id="PS50011">
    <property type="entry name" value="PROTEIN_KINASE_DOM"/>
    <property type="match status" value="1"/>
</dbReference>
<evidence type="ECO:0000256" key="12">
    <source>
        <dbReference type="PROSITE-ProRule" id="PRU10141"/>
    </source>
</evidence>
<dbReference type="STRING" id="29655.A0A0K9P529"/>
<dbReference type="Proteomes" id="UP000036987">
    <property type="component" value="Unassembled WGS sequence"/>
</dbReference>
<dbReference type="PROSITE" id="PS00108">
    <property type="entry name" value="PROTEIN_KINASE_ST"/>
    <property type="match status" value="1"/>
</dbReference>
<dbReference type="PANTHER" id="PTHR43895">
    <property type="entry name" value="CALCIUM/CALMODULIN-DEPENDENT PROTEIN KINASE KINASE-RELATED"/>
    <property type="match status" value="1"/>
</dbReference>
<dbReference type="GO" id="GO:0007165">
    <property type="term" value="P:signal transduction"/>
    <property type="evidence" value="ECO:0000318"/>
    <property type="project" value="GO_Central"/>
</dbReference>
<dbReference type="Pfam" id="PF00069">
    <property type="entry name" value="Pkinase"/>
    <property type="match status" value="1"/>
</dbReference>
<evidence type="ECO:0000256" key="1">
    <source>
        <dbReference type="ARBA" id="ARBA00001936"/>
    </source>
</evidence>
<protein>
    <recommendedName>
        <fullName evidence="3">non-specific serine/threonine protein kinase</fullName>
        <ecNumber evidence="3">2.7.11.1</ecNumber>
    </recommendedName>
</protein>
<proteinExistence type="inferred from homology"/>
<dbReference type="EC" id="2.7.11.1" evidence="3"/>
<dbReference type="OrthoDB" id="193931at2759"/>
<dbReference type="Pfam" id="PF03822">
    <property type="entry name" value="NAF"/>
    <property type="match status" value="1"/>
</dbReference>
<evidence type="ECO:0000256" key="10">
    <source>
        <dbReference type="ARBA" id="ARBA00047899"/>
    </source>
</evidence>
<dbReference type="PROSITE" id="PS00107">
    <property type="entry name" value="PROTEIN_KINASE_ATP"/>
    <property type="match status" value="1"/>
</dbReference>
<dbReference type="OMA" id="NLVRHPC"/>
<dbReference type="GO" id="GO:0005524">
    <property type="term" value="F:ATP binding"/>
    <property type="evidence" value="ECO:0007669"/>
    <property type="project" value="UniProtKB-UniRule"/>
</dbReference>
<dbReference type="FunFam" id="3.30.200.20:FF:000096">
    <property type="entry name" value="Non-specific serine/threonine protein kinase"/>
    <property type="match status" value="1"/>
</dbReference>
<keyword evidence="4 13" id="KW-0723">Serine/threonine-protein kinase</keyword>
<dbReference type="PANTHER" id="PTHR43895:SF28">
    <property type="entry name" value="CBL-INTERACTING SERINE_THREONINE-PROTEIN KINASE 15"/>
    <property type="match status" value="1"/>
</dbReference>
<evidence type="ECO:0000313" key="17">
    <source>
        <dbReference type="Proteomes" id="UP000036987"/>
    </source>
</evidence>
<evidence type="ECO:0000259" key="15">
    <source>
        <dbReference type="PROSITE" id="PS50816"/>
    </source>
</evidence>
<dbReference type="CDD" id="cd12195">
    <property type="entry name" value="CIPK_C"/>
    <property type="match status" value="1"/>
</dbReference>
<dbReference type="Gene3D" id="1.10.510.10">
    <property type="entry name" value="Transferase(Phosphotransferase) domain 1"/>
    <property type="match status" value="1"/>
</dbReference>
<dbReference type="CDD" id="cd14663">
    <property type="entry name" value="STKc_SnRK3"/>
    <property type="match status" value="1"/>
</dbReference>
<sequence>MDGRENVLMQRYELGRLLGQGNFAKVYYGRNLKVGGSVAIKLIDKNKIMRTGLMEQIRREISVMRLVKHPNIVQLHEVMATKTKIYFIMEYVKGGELFDRIARGRLREERARKLFQQLISAVNFCHNQGVYHRDLKPENILLDGNGNLNVSDFGLSALVDSKRQDGLLHTTCGTPAYVSPEVISKQGYDGAKADIWSCGVVLFVLVAGYLPFQDSNLMEMYRKIGKAQYKCPNWFTLELRKLLQRILDPNCVTRISMPEIMESPWFKNQNLGEKNGGYSDSNDMICIHLNSISSKGKSNQDSANHSNMNAFDIISLASGFNLSGLFSKIKEKTHHNVVKRFTCWQKTSDIVTKLEEIANKLEFKVSKDNGGLKIEDFKNESIEIDVEIFQITSSIHIVELKMMKGDISEYQKLWDQDIKPALDEIVWSWHDEKSRPSQLLNC</sequence>
<dbReference type="InterPro" id="IPR004041">
    <property type="entry name" value="NAF_dom"/>
</dbReference>
<dbReference type="InterPro" id="IPR017441">
    <property type="entry name" value="Protein_kinase_ATP_BS"/>
</dbReference>
<dbReference type="SMR" id="A0A0K9P529"/>
<dbReference type="Gene3D" id="3.30.310.80">
    <property type="entry name" value="Kinase associated domain 1, KA1"/>
    <property type="match status" value="1"/>
</dbReference>
<evidence type="ECO:0000256" key="6">
    <source>
        <dbReference type="ARBA" id="ARBA00022741"/>
    </source>
</evidence>
<dbReference type="InterPro" id="IPR011009">
    <property type="entry name" value="Kinase-like_dom_sf"/>
</dbReference>
<dbReference type="SUPFAM" id="SSF56112">
    <property type="entry name" value="Protein kinase-like (PK-like)"/>
    <property type="match status" value="1"/>
</dbReference>
<dbReference type="AlphaFoldDB" id="A0A0K9P529"/>
<dbReference type="FunFam" id="3.30.310.80:FF:000005">
    <property type="entry name" value="Non-specific serine/threonine protein kinase"/>
    <property type="match status" value="1"/>
</dbReference>
<feature type="binding site" evidence="12">
    <location>
        <position position="41"/>
    </location>
    <ligand>
        <name>ATP</name>
        <dbReference type="ChEBI" id="CHEBI:30616"/>
    </ligand>
</feature>
<dbReference type="PROSITE" id="PS50816">
    <property type="entry name" value="NAF"/>
    <property type="match status" value="1"/>
</dbReference>
<feature type="domain" description="Protein kinase" evidence="14">
    <location>
        <begin position="12"/>
        <end position="266"/>
    </location>
</feature>
<keyword evidence="8 12" id="KW-0067">ATP-binding</keyword>
<evidence type="ECO:0000256" key="5">
    <source>
        <dbReference type="ARBA" id="ARBA00022679"/>
    </source>
</evidence>
<dbReference type="GO" id="GO:0004674">
    <property type="term" value="F:protein serine/threonine kinase activity"/>
    <property type="evidence" value="ECO:0000318"/>
    <property type="project" value="GO_Central"/>
</dbReference>
<keyword evidence="9" id="KW-0464">Manganese</keyword>
<dbReference type="GO" id="GO:0106310">
    <property type="term" value="F:protein serine kinase activity"/>
    <property type="evidence" value="ECO:0007669"/>
    <property type="project" value="RHEA"/>
</dbReference>
<keyword evidence="17" id="KW-1185">Reference proteome</keyword>
<comment type="caution">
    <text evidence="16">The sequence shown here is derived from an EMBL/GenBank/DDBJ whole genome shotgun (WGS) entry which is preliminary data.</text>
</comment>
<keyword evidence="5" id="KW-0808">Transferase</keyword>
<dbReference type="SMART" id="SM00220">
    <property type="entry name" value="S_TKc"/>
    <property type="match status" value="1"/>
</dbReference>